<evidence type="ECO:0000256" key="7">
    <source>
        <dbReference type="ARBA" id="ARBA00023040"/>
    </source>
</evidence>
<dbReference type="PRINTS" id="PR00245">
    <property type="entry name" value="OLFACTORYR"/>
</dbReference>
<keyword evidence="9 11" id="KW-0675">Receptor</keyword>
<comment type="function">
    <text evidence="1">Odorant receptor.</text>
</comment>
<feature type="transmembrane region" description="Helical" evidence="12">
    <location>
        <begin position="937"/>
        <end position="957"/>
    </location>
</feature>
<dbReference type="CDD" id="cd15223">
    <property type="entry name" value="7tmA_OR56-like"/>
    <property type="match status" value="3"/>
</dbReference>
<dbReference type="InterPro" id="IPR017452">
    <property type="entry name" value="GPCR_Rhodpsn_7TM"/>
</dbReference>
<feature type="transmembrane region" description="Helical" evidence="12">
    <location>
        <begin position="621"/>
        <end position="638"/>
    </location>
</feature>
<evidence type="ECO:0000259" key="13">
    <source>
        <dbReference type="PROSITE" id="PS50262"/>
    </source>
</evidence>
<feature type="transmembrane region" description="Helical" evidence="12">
    <location>
        <begin position="376"/>
        <end position="393"/>
    </location>
</feature>
<dbReference type="AlphaFoldDB" id="A0A8J7T6I1"/>
<dbReference type="InterPro" id="IPR050402">
    <property type="entry name" value="OR51/52/56-like"/>
</dbReference>
<evidence type="ECO:0000256" key="4">
    <source>
        <dbReference type="ARBA" id="ARBA00022692"/>
    </source>
</evidence>
<evidence type="ECO:0000313" key="15">
    <source>
        <dbReference type="Proteomes" id="UP000736164"/>
    </source>
</evidence>
<evidence type="ECO:0000256" key="6">
    <source>
        <dbReference type="ARBA" id="ARBA00022989"/>
    </source>
</evidence>
<feature type="transmembrane region" description="Helical" evidence="12">
    <location>
        <begin position="456"/>
        <end position="478"/>
    </location>
</feature>
<dbReference type="PROSITE" id="PS00237">
    <property type="entry name" value="G_PROTEIN_RECEP_F1_1"/>
    <property type="match status" value="3"/>
</dbReference>
<dbReference type="PANTHER" id="PTHR26450:SF391">
    <property type="entry name" value="ODORANT RECEPTOR-RELATED"/>
    <property type="match status" value="1"/>
</dbReference>
<dbReference type="FunFam" id="1.20.1070.10:FF:000006">
    <property type="entry name" value="Olfactory receptor"/>
    <property type="match status" value="1"/>
</dbReference>
<feature type="transmembrane region" description="Helical" evidence="12">
    <location>
        <begin position="241"/>
        <end position="261"/>
    </location>
</feature>
<evidence type="ECO:0000256" key="1">
    <source>
        <dbReference type="ARBA" id="ARBA00002936"/>
    </source>
</evidence>
<dbReference type="InterPro" id="IPR000276">
    <property type="entry name" value="GPCR_Rhodpsn"/>
</dbReference>
<feature type="transmembrane region" description="Helical" evidence="12">
    <location>
        <begin position="413"/>
        <end position="435"/>
    </location>
</feature>
<evidence type="ECO:0000256" key="5">
    <source>
        <dbReference type="ARBA" id="ARBA00022725"/>
    </source>
</evidence>
<evidence type="ECO:0000313" key="14">
    <source>
        <dbReference type="EMBL" id="MBN3312623.1"/>
    </source>
</evidence>
<keyword evidence="7 11" id="KW-0297">G-protein coupled receptor</keyword>
<feature type="transmembrane region" description="Helical" evidence="12">
    <location>
        <begin position="65"/>
        <end position="87"/>
    </location>
</feature>
<name>A0A8J7T6I1_ATRSP</name>
<keyword evidence="6 12" id="KW-1133">Transmembrane helix</keyword>
<keyword evidence="10 11" id="KW-0807">Transducer</keyword>
<reference evidence="14" key="1">
    <citation type="journal article" date="2021" name="Cell">
        <title>Tracing the genetic footprints of vertebrate landing in non-teleost ray-finned fishes.</title>
        <authorList>
            <person name="Bi X."/>
            <person name="Wang K."/>
            <person name="Yang L."/>
            <person name="Pan H."/>
            <person name="Jiang H."/>
            <person name="Wei Q."/>
            <person name="Fang M."/>
            <person name="Yu H."/>
            <person name="Zhu C."/>
            <person name="Cai Y."/>
            <person name="He Y."/>
            <person name="Gan X."/>
            <person name="Zeng H."/>
            <person name="Yu D."/>
            <person name="Zhu Y."/>
            <person name="Jiang H."/>
            <person name="Qiu Q."/>
            <person name="Yang H."/>
            <person name="Zhang Y.E."/>
            <person name="Wang W."/>
            <person name="Zhu M."/>
            <person name="He S."/>
            <person name="Zhang G."/>
        </authorList>
    </citation>
    <scope>NUCLEOTIDE SEQUENCE</scope>
    <source>
        <strain evidence="14">Allg_001</strain>
    </source>
</reference>
<feature type="transmembrane region" description="Helical" evidence="12">
    <location>
        <begin position="860"/>
        <end position="882"/>
    </location>
</feature>
<dbReference type="Gene3D" id="1.20.1070.10">
    <property type="entry name" value="Rhodopsin 7-helix transmembrane proteins"/>
    <property type="match status" value="3"/>
</dbReference>
<dbReference type="SUPFAM" id="SSF81321">
    <property type="entry name" value="Family A G protein-coupled receptor-like"/>
    <property type="match status" value="3"/>
</dbReference>
<feature type="domain" description="G-protein coupled receptors family 1 profile" evidence="13">
    <location>
        <begin position="8"/>
        <end position="259"/>
    </location>
</feature>
<sequence>MFLFAIVGNSIIIFVIKTGSALHSPMYVLINTLAIVNLILPVFFVPKMLLNFLFDWNEISLLGCLVQMFFIHFVNSFESTIVLVMALDRYVAICKPLRYNDYINTSTFLKLSVAALIRSGILISLIVILAGSLSYCLSNVIELCYCEHMALVGLACGSTAKNNIMGLITIVCIPGLDFLFICFSYLKIFPEVFKTGSGKSCQKAMHTCITHLIVIVVSYTLALCSFIAYRFGKSVPPDIHNLISVMYIIFPSCFNPVIYGVRTKEIRDQILRTVSYILMLAPLVLFPLVYSTRCQMFPFCRDGMVHIRSTGVNLQGDAAGNTSYVDFILIGFPGIYQHRRLLSIPFFVMFLFAIAGNSTIIFVIKTGSALHSPMYVLINTLAIVNLILPVFFVPKMLLNFLFDWNEISLLGCLLQMFFIHFVNSFESTIVLVMALDRYVAICKPLRYNDYINTSTFLKLSVAALIRSGLLISLIVILAGSLSYCLSNVIEHCYCEHMALVGLACGSTAKNSIMGLITIVCIPGLDFLFICFSYLKIFSEVFKTGSGKSCQKAMHTCITHLIVNVVSCTLALCSFIAYRFGKSIPPDVHNLISVMYIIFPSCFNPVIYGVRTKEIRDQILRTVSYILMLAPLVLFPIVYSTRCEMFPFCRDGMVDIRSTGVNLQGHAAGNTSYVDFILIGFPGIYQHRRLLSIPFFVMFLFAIAGNSTIIFVIKTGSALHSPMYVLINTLAIVNLILPVFFVPKMLLNFLFDWTEISLLGCLVQMFFIHFVNSFESTILLVMALDRYVAICKPLRYNDYINTSTFLRLSAAAIIRSGIFVSIVVILAGSLSYCLSNVIEHCYCEHMALVGLACGSTAKNSIMGLIGIVCIAGLDFLFICFSYLKIFSEVFKTGSGKSCQKAMHTCITHLIVIVVSYTLALCSFIAYRFGKSVPPDVHNLISVMYIIFPSCFNPVIYGVRTKEIRDQILRTVRWTKSDVISSKVASITQ</sequence>
<keyword evidence="3" id="KW-0716">Sensory transduction</keyword>
<dbReference type="GO" id="GO:0004930">
    <property type="term" value="F:G protein-coupled receptor activity"/>
    <property type="evidence" value="ECO:0007669"/>
    <property type="project" value="UniProtKB-KW"/>
</dbReference>
<proteinExistence type="inferred from homology"/>
<feature type="transmembrane region" description="Helical" evidence="12">
    <location>
        <begin position="164"/>
        <end position="186"/>
    </location>
</feature>
<accession>A0A8J7T6I1</accession>
<feature type="transmembrane region" description="Helical" evidence="12">
    <location>
        <begin position="690"/>
        <end position="712"/>
    </location>
</feature>
<keyword evidence="4 11" id="KW-0812">Transmembrane</keyword>
<feature type="non-terminal residue" evidence="14">
    <location>
        <position position="987"/>
    </location>
</feature>
<feature type="transmembrane region" description="Helical" evidence="12">
    <location>
        <begin position="512"/>
        <end position="534"/>
    </location>
</feature>
<evidence type="ECO:0000256" key="12">
    <source>
        <dbReference type="SAM" id="Phobius"/>
    </source>
</evidence>
<dbReference type="GO" id="GO:0071396">
    <property type="term" value="P:cellular response to lipid"/>
    <property type="evidence" value="ECO:0007669"/>
    <property type="project" value="UniProtKB-ARBA"/>
</dbReference>
<feature type="transmembrane region" description="Helical" evidence="12">
    <location>
        <begin position="273"/>
        <end position="290"/>
    </location>
</feature>
<feature type="transmembrane region" description="Helical" evidence="12">
    <location>
        <begin position="589"/>
        <end position="609"/>
    </location>
</feature>
<keyword evidence="8 12" id="KW-0472">Membrane</keyword>
<feature type="transmembrane region" description="Helical" evidence="12">
    <location>
        <begin position="903"/>
        <end position="925"/>
    </location>
</feature>
<comment type="similarity">
    <text evidence="11">Belongs to the G-protein coupled receptor 1 family.</text>
</comment>
<dbReference type="GO" id="GO:0005886">
    <property type="term" value="C:plasma membrane"/>
    <property type="evidence" value="ECO:0007669"/>
    <property type="project" value="TreeGrafter"/>
</dbReference>
<keyword evidence="5" id="KW-0552">Olfaction</keyword>
<feature type="transmembrane region" description="Helical" evidence="12">
    <location>
        <begin position="26"/>
        <end position="45"/>
    </location>
</feature>
<feature type="transmembrane region" description="Helical" evidence="12">
    <location>
        <begin position="804"/>
        <end position="826"/>
    </location>
</feature>
<evidence type="ECO:0000256" key="3">
    <source>
        <dbReference type="ARBA" id="ARBA00022606"/>
    </source>
</evidence>
<feature type="domain" description="G-protein coupled receptors family 1 profile" evidence="13">
    <location>
        <begin position="704"/>
        <end position="955"/>
    </location>
</feature>
<dbReference type="FunFam" id="1.20.1070.10:FF:000002">
    <property type="entry name" value="Olfactory receptor"/>
    <property type="match status" value="2"/>
</dbReference>
<gene>
    <name evidence="14" type="primary">Or52k1_5</name>
    <name evidence="14" type="ORF">GTO95_0007027</name>
</gene>
<feature type="transmembrane region" description="Helical" evidence="12">
    <location>
        <begin position="761"/>
        <end position="783"/>
    </location>
</feature>
<protein>
    <submittedName>
        <fullName evidence="14">O52K1 protein</fullName>
    </submittedName>
</protein>
<dbReference type="Proteomes" id="UP000736164">
    <property type="component" value="Unassembled WGS sequence"/>
</dbReference>
<comment type="caution">
    <text evidence="14">The sequence shown here is derived from an EMBL/GenBank/DDBJ whole genome shotgun (WGS) entry which is preliminary data.</text>
</comment>
<keyword evidence="15" id="KW-1185">Reference proteome</keyword>
<evidence type="ECO:0000256" key="9">
    <source>
        <dbReference type="ARBA" id="ARBA00023170"/>
    </source>
</evidence>
<dbReference type="SMART" id="SM01381">
    <property type="entry name" value="7TM_GPCR_Srsx"/>
    <property type="match status" value="1"/>
</dbReference>
<dbReference type="EMBL" id="JAAWVO010007314">
    <property type="protein sequence ID" value="MBN3312623.1"/>
    <property type="molecule type" value="Genomic_DNA"/>
</dbReference>
<dbReference type="InterPro" id="IPR000725">
    <property type="entry name" value="Olfact_rcpt"/>
</dbReference>
<dbReference type="GO" id="GO:0004984">
    <property type="term" value="F:olfactory receptor activity"/>
    <property type="evidence" value="ECO:0007669"/>
    <property type="project" value="InterPro"/>
</dbReference>
<dbReference type="PANTHER" id="PTHR26450">
    <property type="entry name" value="OLFACTORY RECEPTOR 56B1-RELATED"/>
    <property type="match status" value="1"/>
</dbReference>
<feature type="non-terminal residue" evidence="14">
    <location>
        <position position="1"/>
    </location>
</feature>
<dbReference type="PROSITE" id="PS50262">
    <property type="entry name" value="G_PROTEIN_RECEP_F1_2"/>
    <property type="match status" value="3"/>
</dbReference>
<feature type="transmembrane region" description="Helical" evidence="12">
    <location>
        <begin position="342"/>
        <end position="364"/>
    </location>
</feature>
<feature type="transmembrane region" description="Helical" evidence="12">
    <location>
        <begin position="108"/>
        <end position="130"/>
    </location>
</feature>
<evidence type="ECO:0000256" key="2">
    <source>
        <dbReference type="ARBA" id="ARBA00004141"/>
    </source>
</evidence>
<evidence type="ECO:0000256" key="8">
    <source>
        <dbReference type="ARBA" id="ARBA00023136"/>
    </source>
</evidence>
<evidence type="ECO:0000256" key="10">
    <source>
        <dbReference type="ARBA" id="ARBA00023224"/>
    </source>
</evidence>
<dbReference type="PRINTS" id="PR00237">
    <property type="entry name" value="GPCRRHODOPSN"/>
</dbReference>
<feature type="transmembrane region" description="Helical" evidence="12">
    <location>
        <begin position="724"/>
        <end position="741"/>
    </location>
</feature>
<feature type="domain" description="G-protein coupled receptors family 1 profile" evidence="13">
    <location>
        <begin position="356"/>
        <end position="607"/>
    </location>
</feature>
<dbReference type="Pfam" id="PF13853">
    <property type="entry name" value="7tm_4"/>
    <property type="match status" value="3"/>
</dbReference>
<evidence type="ECO:0000256" key="11">
    <source>
        <dbReference type="RuleBase" id="RU000688"/>
    </source>
</evidence>
<feature type="transmembrane region" description="Helical" evidence="12">
    <location>
        <begin position="555"/>
        <end position="577"/>
    </location>
</feature>
<comment type="subcellular location">
    <subcellularLocation>
        <location evidence="2">Membrane</location>
        <topology evidence="2">Multi-pass membrane protein</topology>
    </subcellularLocation>
</comment>
<organism evidence="14 15">
    <name type="scientific">Atractosteus spatula</name>
    <name type="common">Alligator gar</name>
    <name type="synonym">Lepisosteus spatula</name>
    <dbReference type="NCBI Taxonomy" id="7917"/>
    <lineage>
        <taxon>Eukaryota</taxon>
        <taxon>Metazoa</taxon>
        <taxon>Chordata</taxon>
        <taxon>Craniata</taxon>
        <taxon>Vertebrata</taxon>
        <taxon>Euteleostomi</taxon>
        <taxon>Actinopterygii</taxon>
        <taxon>Neopterygii</taxon>
        <taxon>Holostei</taxon>
        <taxon>Semionotiformes</taxon>
        <taxon>Lepisosteidae</taxon>
        <taxon>Atractosteus</taxon>
    </lineage>
</organism>
<feature type="transmembrane region" description="Helical" evidence="12">
    <location>
        <begin position="207"/>
        <end position="229"/>
    </location>
</feature>